<gene>
    <name evidence="2" type="ORF">A5CBH24_12230</name>
</gene>
<dbReference type="RefSeq" id="WP_141412526.1">
    <property type="nucleotide sequence ID" value="NZ_AP019735.1"/>
</dbReference>
<organism evidence="2 3">
    <name type="scientific">Alistipes communis</name>
    <dbReference type="NCBI Taxonomy" id="2585118"/>
    <lineage>
        <taxon>Bacteria</taxon>
        <taxon>Pseudomonadati</taxon>
        <taxon>Bacteroidota</taxon>
        <taxon>Bacteroidia</taxon>
        <taxon>Bacteroidales</taxon>
        <taxon>Rikenellaceae</taxon>
        <taxon>Alistipes</taxon>
    </lineage>
</organism>
<dbReference type="Proteomes" id="UP000318946">
    <property type="component" value="Chromosome"/>
</dbReference>
<dbReference type="GeneID" id="78341943"/>
<evidence type="ECO:0000313" key="2">
    <source>
        <dbReference type="EMBL" id="BBL03910.1"/>
    </source>
</evidence>
<evidence type="ECO:0000313" key="3">
    <source>
        <dbReference type="Proteomes" id="UP000318946"/>
    </source>
</evidence>
<keyword evidence="3" id="KW-1185">Reference proteome</keyword>
<accession>A0A4Y1WS76</accession>
<proteinExistence type="predicted"/>
<protein>
    <recommendedName>
        <fullName evidence="1">DUF4935 domain-containing protein</fullName>
    </recommendedName>
</protein>
<dbReference type="KEGG" id="acou:A5CBH24_12230"/>
<dbReference type="Pfam" id="PF16289">
    <property type="entry name" value="PIN_12"/>
    <property type="match status" value="1"/>
</dbReference>
<feature type="domain" description="DUF4935" evidence="1">
    <location>
        <begin position="6"/>
        <end position="195"/>
    </location>
</feature>
<name>A0A4Y1WS76_9BACT</name>
<reference evidence="3" key="1">
    <citation type="submission" date="2019-06" db="EMBL/GenBank/DDBJ databases">
        <title>Alistipes onderdonkii subsp. vulgaris subsp. nov., Alistipes dispar sp. nov. and Alistipes communis sp. nov., isolated from human faeces, and creation of Alistipes onderdonkii subsp. onderdonkii subsp. nov.</title>
        <authorList>
            <person name="Sakamoto M."/>
            <person name="Ikeyama N."/>
            <person name="Ogata Y."/>
            <person name="Suda W."/>
            <person name="Iino T."/>
            <person name="Hattori M."/>
            <person name="Ohkuma M."/>
        </authorList>
    </citation>
    <scope>NUCLEOTIDE SEQUENCE [LARGE SCALE GENOMIC DNA]</scope>
    <source>
        <strain evidence="3">5CBH24</strain>
    </source>
</reference>
<sequence length="303" mass="36199">MKRIAVFFDTNVIESRFSHEKHEFLFHEEIKPNSLFYQIKNCIRDNGIVDIVDLCIPDLSWREFKLHLLENYRERRRYISLQKELYRKAFGSTFGINYEFKHETEEQYKEHFETLASEFLSQNKCKLVSYPKEVEFFECLVEKCLNKQPPFQLARNNRKEYSDAGLKDAIIVDTIIRYASEHDCFCILISNDYDFRDIKDVRTCKTVDEFSAFLEEQSYVVNTSTVQNKLENDEYLKDTIITSTGNIYDESVTEFYVVDITDEGSWYVVRIRCVINEVIYLIECKYEPHSNELLDITYKKENE</sequence>
<evidence type="ECO:0000259" key="1">
    <source>
        <dbReference type="Pfam" id="PF16289"/>
    </source>
</evidence>
<dbReference type="EMBL" id="AP019735">
    <property type="protein sequence ID" value="BBL03910.1"/>
    <property type="molecule type" value="Genomic_DNA"/>
</dbReference>
<dbReference type="AlphaFoldDB" id="A0A4Y1WS76"/>
<dbReference type="InterPro" id="IPR032557">
    <property type="entry name" value="DUF4935"/>
</dbReference>